<accession>A0AAJ6VVM5</accession>
<keyword evidence="2" id="KW-1185">Reference proteome</keyword>
<feature type="region of interest" description="Disordered" evidence="1">
    <location>
        <begin position="153"/>
        <end position="199"/>
    </location>
</feature>
<feature type="region of interest" description="Disordered" evidence="1">
    <location>
        <begin position="109"/>
        <end position="129"/>
    </location>
</feature>
<dbReference type="RefSeq" id="XP_003739148.2">
    <property type="nucleotide sequence ID" value="XM_003739100.2"/>
</dbReference>
<sequence>MVLNEGYSGTPWTSVKLRLSSTCFRYLGGVILSPEAISKEPFTAEELLERPERSTQRQEETISLEVTFENTFKKSESQDSSREAFVIEPQTEAERSRMIESIDKAGFKQQNFVSKRNHQQKTVDDKPNQDAHVAAIFSTTTLEEFLADQAKKPPKLTNFESNPESLLHENLYDDPERRNEKWRKKLHSERRKYLSTTAS</sequence>
<feature type="compositionally biased region" description="Basic and acidic residues" evidence="1">
    <location>
        <begin position="73"/>
        <end position="82"/>
    </location>
</feature>
<protein>
    <submittedName>
        <fullName evidence="3">Uncharacterized protein LOC100905659</fullName>
    </submittedName>
</protein>
<gene>
    <name evidence="3" type="primary">LOC100905659</name>
</gene>
<dbReference type="Proteomes" id="UP000694867">
    <property type="component" value="Unplaced"/>
</dbReference>
<evidence type="ECO:0000313" key="2">
    <source>
        <dbReference type="Proteomes" id="UP000694867"/>
    </source>
</evidence>
<evidence type="ECO:0000313" key="3">
    <source>
        <dbReference type="RefSeq" id="XP_003739148.2"/>
    </source>
</evidence>
<proteinExistence type="predicted"/>
<organism evidence="2 3">
    <name type="scientific">Galendromus occidentalis</name>
    <name type="common">western predatory mite</name>
    <dbReference type="NCBI Taxonomy" id="34638"/>
    <lineage>
        <taxon>Eukaryota</taxon>
        <taxon>Metazoa</taxon>
        <taxon>Ecdysozoa</taxon>
        <taxon>Arthropoda</taxon>
        <taxon>Chelicerata</taxon>
        <taxon>Arachnida</taxon>
        <taxon>Acari</taxon>
        <taxon>Parasitiformes</taxon>
        <taxon>Mesostigmata</taxon>
        <taxon>Gamasina</taxon>
        <taxon>Phytoseioidea</taxon>
        <taxon>Phytoseiidae</taxon>
        <taxon>Typhlodrominae</taxon>
        <taxon>Galendromus</taxon>
    </lineage>
</organism>
<dbReference type="KEGG" id="goe:100905659"/>
<feature type="region of interest" description="Disordered" evidence="1">
    <location>
        <begin position="73"/>
        <end position="93"/>
    </location>
</feature>
<reference evidence="3" key="1">
    <citation type="submission" date="2025-08" db="UniProtKB">
        <authorList>
            <consortium name="RefSeq"/>
        </authorList>
    </citation>
    <scope>IDENTIFICATION</scope>
</reference>
<dbReference type="GeneID" id="100905659"/>
<feature type="compositionally biased region" description="Basic and acidic residues" evidence="1">
    <location>
        <begin position="166"/>
        <end position="179"/>
    </location>
</feature>
<feature type="compositionally biased region" description="Basic residues" evidence="1">
    <location>
        <begin position="180"/>
        <end position="190"/>
    </location>
</feature>
<evidence type="ECO:0000256" key="1">
    <source>
        <dbReference type="SAM" id="MobiDB-lite"/>
    </source>
</evidence>
<dbReference type="AlphaFoldDB" id="A0AAJ6VVM5"/>
<name>A0AAJ6VVM5_9ACAR</name>